<name>A0ABT5M9P7_9BURK</name>
<protein>
    <recommendedName>
        <fullName evidence="3">DUF779 domain-containing protein</fullName>
    </recommendedName>
</protein>
<dbReference type="EMBL" id="JAQSIO010000001">
    <property type="protein sequence ID" value="MDD0813303.1"/>
    <property type="molecule type" value="Genomic_DNA"/>
</dbReference>
<gene>
    <name evidence="1" type="ORF">PSQ39_01540</name>
</gene>
<organism evidence="1 2">
    <name type="scientific">Curvibacter microcysteis</name>
    <dbReference type="NCBI Taxonomy" id="3026419"/>
    <lineage>
        <taxon>Bacteria</taxon>
        <taxon>Pseudomonadati</taxon>
        <taxon>Pseudomonadota</taxon>
        <taxon>Betaproteobacteria</taxon>
        <taxon>Burkholderiales</taxon>
        <taxon>Comamonadaceae</taxon>
        <taxon>Curvibacter</taxon>
    </lineage>
</organism>
<evidence type="ECO:0000313" key="1">
    <source>
        <dbReference type="EMBL" id="MDD0813303.1"/>
    </source>
</evidence>
<keyword evidence="2" id="KW-1185">Reference proteome</keyword>
<evidence type="ECO:0000313" key="2">
    <source>
        <dbReference type="Proteomes" id="UP001528672"/>
    </source>
</evidence>
<comment type="caution">
    <text evidence="1">The sequence shown here is derived from an EMBL/GenBank/DDBJ whole genome shotgun (WGS) entry which is preliminary data.</text>
</comment>
<reference evidence="1 2" key="1">
    <citation type="submission" date="2023-02" db="EMBL/GenBank/DDBJ databases">
        <title>Bacterial whole genome sequence for Curvibacter sp. HBC28.</title>
        <authorList>
            <person name="Le V."/>
            <person name="Ko S.-R."/>
            <person name="Ahn C.-Y."/>
            <person name="Oh H.-M."/>
        </authorList>
    </citation>
    <scope>NUCLEOTIDE SEQUENCE [LARGE SCALE GENOMIC DNA]</scope>
    <source>
        <strain evidence="1 2">HBC28</strain>
    </source>
</reference>
<sequence>MAERASLQQAARLVSLWSELSIRHVALGMSCGCGAGGISLRLEDFELDIVDYLEDAALRCDQPDVAAYFRARQTEGWPPSPLLVLLQDASEGDLPQAVSDWVLPRIEKTLTSFKALHGGGAGA</sequence>
<dbReference type="Proteomes" id="UP001528672">
    <property type="component" value="Unassembled WGS sequence"/>
</dbReference>
<accession>A0ABT5M9P7</accession>
<evidence type="ECO:0008006" key="3">
    <source>
        <dbReference type="Google" id="ProtNLM"/>
    </source>
</evidence>
<proteinExistence type="predicted"/>
<dbReference type="RefSeq" id="WP_273924831.1">
    <property type="nucleotide sequence ID" value="NZ_JAQSIO010000001.1"/>
</dbReference>